<dbReference type="PROSITE" id="PS50943">
    <property type="entry name" value="HTH_CROC1"/>
    <property type="match status" value="1"/>
</dbReference>
<dbReference type="EMBL" id="FRFD01000003">
    <property type="protein sequence ID" value="SHO45083.1"/>
    <property type="molecule type" value="Genomic_DNA"/>
</dbReference>
<dbReference type="SMART" id="SM00530">
    <property type="entry name" value="HTH_XRE"/>
    <property type="match status" value="1"/>
</dbReference>
<gene>
    <name evidence="3" type="ORF">SAMN02745217_00818</name>
</gene>
<dbReference type="Gene3D" id="1.10.260.40">
    <property type="entry name" value="lambda repressor-like DNA-binding domains"/>
    <property type="match status" value="1"/>
</dbReference>
<name>A0A1M7Y0F0_9FIRM</name>
<dbReference type="CDD" id="cd00093">
    <property type="entry name" value="HTH_XRE"/>
    <property type="match status" value="1"/>
</dbReference>
<feature type="domain" description="HTH cro/C1-type" evidence="2">
    <location>
        <begin position="12"/>
        <end position="64"/>
    </location>
</feature>
<reference evidence="3 4" key="1">
    <citation type="submission" date="2016-12" db="EMBL/GenBank/DDBJ databases">
        <authorList>
            <person name="Song W.-J."/>
            <person name="Kurnit D.M."/>
        </authorList>
    </citation>
    <scope>NUCLEOTIDE SEQUENCE [LARGE SCALE GENOMIC DNA]</scope>
    <source>
        <strain evidence="3 4">DSM 12503</strain>
    </source>
</reference>
<keyword evidence="4" id="KW-1185">Reference proteome</keyword>
<dbReference type="SUPFAM" id="SSF49367">
    <property type="entry name" value="Superoxide reductase-like"/>
    <property type="match status" value="1"/>
</dbReference>
<dbReference type="Pfam" id="PF01381">
    <property type="entry name" value="HTH_3"/>
    <property type="match status" value="1"/>
</dbReference>
<sequence length="201" mass="22642">MDYNKVGTLLCRLRKEKGMTQKQIADKLNISDKAISKWERGLGCPDVSLLGGLSNIFEVNIEKILAGDLKPNNVQMGNLKRIKFYVCPNCGNVINNTGDAEVSCCGRKLSPLAAKPADEMHTVAVEDTEGEYYITFNHEMSKTHYISFVAYVTSDRILLVKLYPEQTASVRLPKISGASLQQKHSSILYYYCNRHGLWVYR</sequence>
<protein>
    <submittedName>
        <fullName evidence="3">Desulfoferrodoxin</fullName>
    </submittedName>
</protein>
<accession>A0A1M7Y0F0</accession>
<dbReference type="STRING" id="1121345.SAMN02745217_00818"/>
<proteinExistence type="predicted"/>
<dbReference type="InterPro" id="IPR001387">
    <property type="entry name" value="Cro/C1-type_HTH"/>
</dbReference>
<dbReference type="InterPro" id="IPR002742">
    <property type="entry name" value="Desulfoferrodoxin_Fe-bd_dom"/>
</dbReference>
<dbReference type="RefSeq" id="WP_073587480.1">
    <property type="nucleotide sequence ID" value="NZ_FRFD01000003.1"/>
</dbReference>
<evidence type="ECO:0000259" key="2">
    <source>
        <dbReference type="PROSITE" id="PS50943"/>
    </source>
</evidence>
<dbReference type="GO" id="GO:0003677">
    <property type="term" value="F:DNA binding"/>
    <property type="evidence" value="ECO:0007669"/>
    <property type="project" value="UniProtKB-KW"/>
</dbReference>
<dbReference type="SUPFAM" id="SSF57802">
    <property type="entry name" value="Rubredoxin-like"/>
    <property type="match status" value="1"/>
</dbReference>
<dbReference type="InterPro" id="IPR036073">
    <property type="entry name" value="Desulfoferrodoxin_Fe-bd_dom_sf"/>
</dbReference>
<dbReference type="GO" id="GO:0016491">
    <property type="term" value="F:oxidoreductase activity"/>
    <property type="evidence" value="ECO:0007669"/>
    <property type="project" value="InterPro"/>
</dbReference>
<dbReference type="InterPro" id="IPR010982">
    <property type="entry name" value="Lambda_DNA-bd_dom_sf"/>
</dbReference>
<dbReference type="OrthoDB" id="9813152at2"/>
<dbReference type="AlphaFoldDB" id="A0A1M7Y0F0"/>
<dbReference type="Proteomes" id="UP000184612">
    <property type="component" value="Unassembled WGS sequence"/>
</dbReference>
<organism evidence="3 4">
    <name type="scientific">Anaerocolumna xylanovorans DSM 12503</name>
    <dbReference type="NCBI Taxonomy" id="1121345"/>
    <lineage>
        <taxon>Bacteria</taxon>
        <taxon>Bacillati</taxon>
        <taxon>Bacillota</taxon>
        <taxon>Clostridia</taxon>
        <taxon>Lachnospirales</taxon>
        <taxon>Lachnospiraceae</taxon>
        <taxon>Anaerocolumna</taxon>
    </lineage>
</organism>
<dbReference type="PANTHER" id="PTHR46558">
    <property type="entry name" value="TRACRIPTIONAL REGULATORY PROTEIN-RELATED-RELATED"/>
    <property type="match status" value="1"/>
</dbReference>
<dbReference type="Gene3D" id="2.60.40.730">
    <property type="entry name" value="SOR catalytic domain"/>
    <property type="match status" value="1"/>
</dbReference>
<dbReference type="GO" id="GO:0005506">
    <property type="term" value="F:iron ion binding"/>
    <property type="evidence" value="ECO:0007669"/>
    <property type="project" value="InterPro"/>
</dbReference>
<keyword evidence="1" id="KW-0238">DNA-binding</keyword>
<dbReference type="PANTHER" id="PTHR46558:SF11">
    <property type="entry name" value="HTH-TYPE TRANSCRIPTIONAL REGULATOR XRE"/>
    <property type="match status" value="1"/>
</dbReference>
<dbReference type="SUPFAM" id="SSF47413">
    <property type="entry name" value="lambda repressor-like DNA-binding domains"/>
    <property type="match status" value="1"/>
</dbReference>
<evidence type="ECO:0000256" key="1">
    <source>
        <dbReference type="ARBA" id="ARBA00023125"/>
    </source>
</evidence>
<evidence type="ECO:0000313" key="4">
    <source>
        <dbReference type="Proteomes" id="UP000184612"/>
    </source>
</evidence>
<dbReference type="Pfam" id="PF01880">
    <property type="entry name" value="Desulfoferrodox"/>
    <property type="match status" value="1"/>
</dbReference>
<evidence type="ECO:0000313" key="3">
    <source>
        <dbReference type="EMBL" id="SHO45083.1"/>
    </source>
</evidence>